<dbReference type="InterPro" id="IPR022628">
    <property type="entry name" value="S-AdoMet_synt_N"/>
</dbReference>
<dbReference type="CDD" id="cd18079">
    <property type="entry name" value="S-AdoMet_synt"/>
    <property type="match status" value="1"/>
</dbReference>
<dbReference type="GO" id="GO:0006556">
    <property type="term" value="P:S-adenosylmethionine biosynthetic process"/>
    <property type="evidence" value="ECO:0007669"/>
    <property type="project" value="UniProtKB-UniRule"/>
</dbReference>
<evidence type="ECO:0000259" key="16">
    <source>
        <dbReference type="Pfam" id="PF02773"/>
    </source>
</evidence>
<evidence type="ECO:0000256" key="2">
    <source>
        <dbReference type="ARBA" id="ARBA00009685"/>
    </source>
</evidence>
<comment type="cofactor">
    <cofactor evidence="11">
        <name>Mg(2+)</name>
        <dbReference type="ChEBI" id="CHEBI:18420"/>
    </cofactor>
    <text evidence="11">Binds 2 divalent ions per subunit.</text>
</comment>
<feature type="binding site" evidence="11">
    <location>
        <position position="17"/>
    </location>
    <ligand>
        <name>Mg(2+)</name>
        <dbReference type="ChEBI" id="CHEBI:18420"/>
    </ligand>
</feature>
<feature type="binding site" description="in other chain" evidence="11">
    <location>
        <begin position="174"/>
        <end position="176"/>
    </location>
    <ligand>
        <name>ATP</name>
        <dbReference type="ChEBI" id="CHEBI:30616"/>
        <note>ligand shared between two neighboring subunits</note>
    </ligand>
</feature>
<keyword evidence="5 11" id="KW-0808">Transferase</keyword>
<evidence type="ECO:0000256" key="11">
    <source>
        <dbReference type="HAMAP-Rule" id="MF_00086"/>
    </source>
</evidence>
<feature type="binding site" description="in other chain" evidence="11">
    <location>
        <begin position="262"/>
        <end position="263"/>
    </location>
    <ligand>
        <name>ATP</name>
        <dbReference type="ChEBI" id="CHEBI:30616"/>
        <note>ligand shared between two neighboring subunits</note>
    </ligand>
</feature>
<dbReference type="InterPro" id="IPR022636">
    <property type="entry name" value="S-AdoMet_synthetase_sfam"/>
</dbReference>
<evidence type="ECO:0000259" key="15">
    <source>
        <dbReference type="Pfam" id="PF02772"/>
    </source>
</evidence>
<dbReference type="GO" id="GO:0005737">
    <property type="term" value="C:cytoplasm"/>
    <property type="evidence" value="ECO:0007669"/>
    <property type="project" value="UniProtKB-SubCell"/>
</dbReference>
<dbReference type="UniPathway" id="UPA00315">
    <property type="reaction ID" value="UER00080"/>
</dbReference>
<feature type="binding site" evidence="11">
    <location>
        <position position="256"/>
    </location>
    <ligand>
        <name>ATP</name>
        <dbReference type="ChEBI" id="CHEBI:30616"/>
        <note>ligand shared between two neighboring subunits</note>
    </ligand>
</feature>
<evidence type="ECO:0000259" key="14">
    <source>
        <dbReference type="Pfam" id="PF00438"/>
    </source>
</evidence>
<evidence type="ECO:0000256" key="1">
    <source>
        <dbReference type="ARBA" id="ARBA00005224"/>
    </source>
</evidence>
<feature type="binding site" evidence="11">
    <location>
        <position position="256"/>
    </location>
    <ligand>
        <name>L-methionine</name>
        <dbReference type="ChEBI" id="CHEBI:57844"/>
        <note>ligand shared between two neighboring subunits</note>
    </ligand>
</feature>
<dbReference type="EC" id="2.5.1.6" evidence="11"/>
<dbReference type="Pfam" id="PF02773">
    <property type="entry name" value="S-AdoMet_synt_C"/>
    <property type="match status" value="1"/>
</dbReference>
<feature type="binding site" description="in other chain" evidence="11">
    <location>
        <position position="56"/>
    </location>
    <ligand>
        <name>L-methionine</name>
        <dbReference type="ChEBI" id="CHEBI:57844"/>
        <note>ligand shared between two neighboring subunits</note>
    </ligand>
</feature>
<name>A0A2R4TBC6_9ACTN</name>
<feature type="binding site" evidence="11">
    <location>
        <position position="283"/>
    </location>
    <ligand>
        <name>ATP</name>
        <dbReference type="ChEBI" id="CHEBI:30616"/>
        <note>ligand shared between two neighboring subunits</note>
    </ligand>
</feature>
<dbReference type="FunFam" id="3.30.300.10:FF:000006">
    <property type="entry name" value="S-adenosylmethionine synthase"/>
    <property type="match status" value="1"/>
</dbReference>
<dbReference type="GO" id="GO:0004478">
    <property type="term" value="F:methionine adenosyltransferase activity"/>
    <property type="evidence" value="ECO:0007669"/>
    <property type="project" value="UniProtKB-UniRule"/>
</dbReference>
<feature type="binding site" description="in other chain" evidence="11">
    <location>
        <position position="99"/>
    </location>
    <ligand>
        <name>L-methionine</name>
        <dbReference type="ChEBI" id="CHEBI:57844"/>
        <note>ligand shared between two neighboring subunits</note>
    </ligand>
</feature>
<dbReference type="PANTHER" id="PTHR11964">
    <property type="entry name" value="S-ADENOSYLMETHIONINE SYNTHETASE"/>
    <property type="match status" value="1"/>
</dbReference>
<dbReference type="PROSITE" id="PS00377">
    <property type="entry name" value="ADOMET_SYNTHASE_2"/>
    <property type="match status" value="1"/>
</dbReference>
<evidence type="ECO:0000256" key="9">
    <source>
        <dbReference type="ARBA" id="ARBA00022842"/>
    </source>
</evidence>
<dbReference type="Proteomes" id="UP000244201">
    <property type="component" value="Chromosome"/>
</dbReference>
<dbReference type="GO" id="GO:0006730">
    <property type="term" value="P:one-carbon metabolic process"/>
    <property type="evidence" value="ECO:0007669"/>
    <property type="project" value="UniProtKB-KW"/>
</dbReference>
<keyword evidence="9 11" id="KW-0460">Magnesium</keyword>
<comment type="pathway">
    <text evidence="1 11">Amino-acid biosynthesis; S-adenosyl-L-methionine biosynthesis; S-adenosyl-L-methionine from L-methionine: step 1/1.</text>
</comment>
<keyword evidence="7 11" id="KW-0547">Nucleotide-binding</keyword>
<evidence type="ECO:0000256" key="7">
    <source>
        <dbReference type="ARBA" id="ARBA00022741"/>
    </source>
</evidence>
<feature type="domain" description="S-adenosylmethionine synthetase C-terminal" evidence="16">
    <location>
        <begin position="250"/>
        <end position="388"/>
    </location>
</feature>
<dbReference type="KEGG" id="slk:SLUN_33720"/>
<keyword evidence="6 11" id="KW-0479">Metal-binding</keyword>
<feature type="domain" description="S-adenosylmethionine synthetase N-terminal" evidence="14">
    <location>
        <begin position="5"/>
        <end position="100"/>
    </location>
</feature>
<feature type="binding site" evidence="11">
    <location>
        <position position="279"/>
    </location>
    <ligand>
        <name>ATP</name>
        <dbReference type="ChEBI" id="CHEBI:30616"/>
        <note>ligand shared between two neighboring subunits</note>
    </ligand>
</feature>
<evidence type="ECO:0000256" key="10">
    <source>
        <dbReference type="ARBA" id="ARBA00022958"/>
    </source>
</evidence>
<dbReference type="Gene3D" id="3.30.300.10">
    <property type="match status" value="3"/>
</dbReference>
<evidence type="ECO:0000256" key="13">
    <source>
        <dbReference type="RuleBase" id="RU004462"/>
    </source>
</evidence>
<dbReference type="SUPFAM" id="SSF55973">
    <property type="entry name" value="S-adenosylmethionine synthetase"/>
    <property type="match status" value="3"/>
</dbReference>
<dbReference type="Pfam" id="PF02772">
    <property type="entry name" value="S-AdoMet_synt_M"/>
    <property type="match status" value="1"/>
</dbReference>
<comment type="subunit">
    <text evidence="11">Homotetramer; dimer of dimers.</text>
</comment>
<dbReference type="InterPro" id="IPR022631">
    <property type="entry name" value="ADOMET_SYNTHASE_CS"/>
</dbReference>
<organism evidence="17 18">
    <name type="scientific">Streptomyces lunaelactis</name>
    <dbReference type="NCBI Taxonomy" id="1535768"/>
    <lineage>
        <taxon>Bacteria</taxon>
        <taxon>Bacillati</taxon>
        <taxon>Actinomycetota</taxon>
        <taxon>Actinomycetes</taxon>
        <taxon>Kitasatosporales</taxon>
        <taxon>Streptomycetaceae</taxon>
        <taxon>Streptomyces</taxon>
    </lineage>
</organism>
<evidence type="ECO:0000313" key="17">
    <source>
        <dbReference type="EMBL" id="AVZ76435.1"/>
    </source>
</evidence>
<accession>A0A2R4TBC6</accession>
<feature type="region of interest" description="Flexible loop" evidence="11">
    <location>
        <begin position="99"/>
        <end position="109"/>
    </location>
</feature>
<dbReference type="PROSITE" id="PS00376">
    <property type="entry name" value="ADOMET_SYNTHASE_1"/>
    <property type="match status" value="1"/>
</dbReference>
<dbReference type="InterPro" id="IPR022629">
    <property type="entry name" value="S-AdoMet_synt_central"/>
</dbReference>
<dbReference type="AlphaFoldDB" id="A0A2R4TBC6"/>
<dbReference type="NCBIfam" id="TIGR01034">
    <property type="entry name" value="metK"/>
    <property type="match status" value="1"/>
</dbReference>
<dbReference type="GO" id="GO:0000287">
    <property type="term" value="F:magnesium ion binding"/>
    <property type="evidence" value="ECO:0007669"/>
    <property type="project" value="UniProtKB-UniRule"/>
</dbReference>
<evidence type="ECO:0000256" key="5">
    <source>
        <dbReference type="ARBA" id="ARBA00022679"/>
    </source>
</evidence>
<feature type="binding site" description="in other chain" evidence="11">
    <location>
        <position position="15"/>
    </location>
    <ligand>
        <name>ATP</name>
        <dbReference type="ChEBI" id="CHEBI:30616"/>
        <note>ligand shared between two neighboring subunits</note>
    </ligand>
</feature>
<evidence type="ECO:0000256" key="8">
    <source>
        <dbReference type="ARBA" id="ARBA00022840"/>
    </source>
</evidence>
<keyword evidence="3 11" id="KW-0963">Cytoplasm</keyword>
<proteinExistence type="inferred from homology"/>
<comment type="cofactor">
    <cofactor evidence="11">
        <name>K(+)</name>
        <dbReference type="ChEBI" id="CHEBI:29103"/>
    </cofactor>
    <text evidence="11">Binds 1 potassium ion per subunit.</text>
</comment>
<feature type="binding site" description="in other chain" evidence="11">
    <location>
        <position position="287"/>
    </location>
    <ligand>
        <name>L-methionine</name>
        <dbReference type="ChEBI" id="CHEBI:57844"/>
        <note>ligand shared between two neighboring subunits</note>
    </ligand>
</feature>
<evidence type="ECO:0000313" key="18">
    <source>
        <dbReference type="Proteomes" id="UP000244201"/>
    </source>
</evidence>
<dbReference type="GO" id="GO:0005524">
    <property type="term" value="F:ATP binding"/>
    <property type="evidence" value="ECO:0007669"/>
    <property type="project" value="UniProtKB-UniRule"/>
</dbReference>
<feature type="binding site" evidence="11">
    <location>
        <position position="43"/>
    </location>
    <ligand>
        <name>K(+)</name>
        <dbReference type="ChEBI" id="CHEBI:29103"/>
    </ligand>
</feature>
<keyword evidence="18" id="KW-1185">Reference proteome</keyword>
<keyword evidence="4 11" id="KW-0554">One-carbon metabolism</keyword>
<comment type="catalytic activity">
    <reaction evidence="11">
        <text>L-methionine + ATP + H2O = S-adenosyl-L-methionine + phosphate + diphosphate</text>
        <dbReference type="Rhea" id="RHEA:21080"/>
        <dbReference type="ChEBI" id="CHEBI:15377"/>
        <dbReference type="ChEBI" id="CHEBI:30616"/>
        <dbReference type="ChEBI" id="CHEBI:33019"/>
        <dbReference type="ChEBI" id="CHEBI:43474"/>
        <dbReference type="ChEBI" id="CHEBI:57844"/>
        <dbReference type="ChEBI" id="CHEBI:59789"/>
        <dbReference type="EC" id="2.5.1.6"/>
    </reaction>
</comment>
<dbReference type="Pfam" id="PF00438">
    <property type="entry name" value="S-AdoMet_synt_N"/>
    <property type="match status" value="1"/>
</dbReference>
<comment type="function">
    <text evidence="11">Catalyzes the formation of S-adenosylmethionine (AdoMet) from methionine and ATP. The overall synthetic reaction is composed of two sequential steps, AdoMet formation and the subsequent tripolyphosphate hydrolysis which occurs prior to release of AdoMet from the enzyme.</text>
</comment>
<dbReference type="PIRSF" id="PIRSF000497">
    <property type="entry name" value="MAT"/>
    <property type="match status" value="1"/>
</dbReference>
<evidence type="ECO:0000256" key="3">
    <source>
        <dbReference type="ARBA" id="ARBA00022490"/>
    </source>
</evidence>
<dbReference type="GeneID" id="55660211"/>
<comment type="similarity">
    <text evidence="2 11 13">Belongs to the AdoMet synthase family.</text>
</comment>
<keyword evidence="8 11" id="KW-0067">ATP-binding</keyword>
<feature type="binding site" description="in other chain" evidence="11">
    <location>
        <begin position="247"/>
        <end position="248"/>
    </location>
    <ligand>
        <name>ATP</name>
        <dbReference type="ChEBI" id="CHEBI:30616"/>
        <note>ligand shared between two neighboring subunits</note>
    </ligand>
</feature>
<protein>
    <recommendedName>
        <fullName evidence="11">S-adenosylmethionine synthase</fullName>
        <shortName evidence="11">AdoMet synthase</shortName>
        <ecNumber evidence="11">2.5.1.6</ecNumber>
    </recommendedName>
    <alternativeName>
        <fullName evidence="11">MAT</fullName>
    </alternativeName>
    <alternativeName>
        <fullName evidence="11">Methionine adenosyltransferase</fullName>
    </alternativeName>
</protein>
<sequence>MSLRLFTSESVTEGHPDKIADQISDTILDALLTQDPASRVAVETLITTGQVHVAGEVTTQGYAEIQSLVRETVLKIGYDSSAKGFDGASCGVSVSIGAQSQDIAQGVDTAYEKRVEGDEDELDKQGAGDQGLMFGYACDETPELMPLPITLAHRLALRLSEVRKNGTIPYLRPDGKTQVTIEYDGDKAVRLDTVVVSSQHAPGIDLDALLIPDIRDSVVQPVLRQLAEDGVRLRTDGYRLLVNPTGRFEIGGPMGDAGLTGRKIIIDTYGGMARHGGGAFSGKDPSKVDRSAAYAMRWVAKNVVAAGLAARCEVQVAYAIGKAEPVGLFVETFGTETVPVEVIQAAIDQVFDLRPAAIIRDLDLLRPIYAQTAAYGHFGRALPDFTWETTDRAEKLRQAAIAD</sequence>
<dbReference type="OrthoDB" id="9801686at2"/>
<evidence type="ECO:0000256" key="6">
    <source>
        <dbReference type="ARBA" id="ARBA00022723"/>
    </source>
</evidence>
<keyword evidence="10 11" id="KW-0630">Potassium</keyword>
<feature type="domain" description="S-adenosylmethionine synthetase central" evidence="15">
    <location>
        <begin position="124"/>
        <end position="248"/>
    </location>
</feature>
<gene>
    <name evidence="11" type="primary">metK</name>
    <name evidence="17" type="ORF">SLUN_33720</name>
</gene>
<dbReference type="EMBL" id="CP026304">
    <property type="protein sequence ID" value="AVZ76435.1"/>
    <property type="molecule type" value="Genomic_DNA"/>
</dbReference>
<dbReference type="InterPro" id="IPR022630">
    <property type="entry name" value="S-AdoMet_synt_C"/>
</dbReference>
<reference evidence="17 18" key="1">
    <citation type="submission" date="2018-01" db="EMBL/GenBank/DDBJ databases">
        <title>Complete genome sequence of Streptomyces lunaelactis MM109T, a Ferroverdin A producer isolated from cave moonmilk deposits.</title>
        <authorList>
            <person name="Naome A."/>
            <person name="Martinet L."/>
            <person name="Maciejewska M."/>
            <person name="Anderssen S."/>
            <person name="Adam D."/>
            <person name="Tenconi E."/>
            <person name="Deflandre B."/>
            <person name="Arguelles-Arias A."/>
            <person name="Calusinska M."/>
            <person name="Copieters W."/>
            <person name="Karim L."/>
            <person name="Hanikenne M."/>
            <person name="Baurain D."/>
            <person name="van Wezel G."/>
            <person name="Smargiasso N."/>
            <person name="de Pauw E."/>
            <person name="Delfosse P."/>
            <person name="Rigali S."/>
        </authorList>
    </citation>
    <scope>NUCLEOTIDE SEQUENCE [LARGE SCALE GENOMIC DNA]</scope>
    <source>
        <strain evidence="17 18">MM109</strain>
    </source>
</reference>
<evidence type="ECO:0000256" key="12">
    <source>
        <dbReference type="RuleBase" id="RU000542"/>
    </source>
</evidence>
<dbReference type="HAMAP" id="MF_00086">
    <property type="entry name" value="S_AdoMet_synth1"/>
    <property type="match status" value="1"/>
</dbReference>
<dbReference type="InterPro" id="IPR002133">
    <property type="entry name" value="S-AdoMet_synthetase"/>
</dbReference>
<comment type="subcellular location">
    <subcellularLocation>
        <location evidence="11 12">Cytoplasm</location>
    </subcellularLocation>
</comment>
<dbReference type="RefSeq" id="WP_108153722.1">
    <property type="nucleotide sequence ID" value="NZ_CP026304.1"/>
</dbReference>
<evidence type="ECO:0000256" key="4">
    <source>
        <dbReference type="ARBA" id="ARBA00022563"/>
    </source>
</evidence>